<comment type="caution">
    <text evidence="2">The sequence shown here is derived from an EMBL/GenBank/DDBJ whole genome shotgun (WGS) entry which is preliminary data.</text>
</comment>
<evidence type="ECO:0000313" key="2">
    <source>
        <dbReference type="EMBL" id="GAA1846495.1"/>
    </source>
</evidence>
<gene>
    <name evidence="2" type="ORF">GCM10009750_36140</name>
</gene>
<organism evidence="2 3">
    <name type="scientific">Agromyces salentinus</name>
    <dbReference type="NCBI Taxonomy" id="269421"/>
    <lineage>
        <taxon>Bacteria</taxon>
        <taxon>Bacillati</taxon>
        <taxon>Actinomycetota</taxon>
        <taxon>Actinomycetes</taxon>
        <taxon>Micrococcales</taxon>
        <taxon>Microbacteriaceae</taxon>
        <taxon>Agromyces</taxon>
    </lineage>
</organism>
<sequence length="113" mass="12045">MNISSPRSPRCQNRRKHFTISGSRIATVTVLSALTIAGLTACTPDPREQLATPVACLVDKGWAAELDPNELAYGVEATEDQDFAIHQGDDSTCREQAGLPPRPTAPPVATTDS</sequence>
<dbReference type="Proteomes" id="UP001501746">
    <property type="component" value="Unassembled WGS sequence"/>
</dbReference>
<evidence type="ECO:0000256" key="1">
    <source>
        <dbReference type="SAM" id="MobiDB-lite"/>
    </source>
</evidence>
<dbReference type="EMBL" id="BAAANK010000012">
    <property type="protein sequence ID" value="GAA1846495.1"/>
    <property type="molecule type" value="Genomic_DNA"/>
</dbReference>
<accession>A0ABP4Z8T9</accession>
<name>A0ABP4Z8T9_9MICO</name>
<protein>
    <submittedName>
        <fullName evidence="2">Uncharacterized protein</fullName>
    </submittedName>
</protein>
<reference evidence="3" key="1">
    <citation type="journal article" date="2019" name="Int. J. Syst. Evol. Microbiol.">
        <title>The Global Catalogue of Microorganisms (GCM) 10K type strain sequencing project: providing services to taxonomists for standard genome sequencing and annotation.</title>
        <authorList>
            <consortium name="The Broad Institute Genomics Platform"/>
            <consortium name="The Broad Institute Genome Sequencing Center for Infectious Disease"/>
            <person name="Wu L."/>
            <person name="Ma J."/>
        </authorList>
    </citation>
    <scope>NUCLEOTIDE SEQUENCE [LARGE SCALE GENOMIC DNA]</scope>
    <source>
        <strain evidence="3">JCM 14323</strain>
    </source>
</reference>
<feature type="region of interest" description="Disordered" evidence="1">
    <location>
        <begin position="85"/>
        <end position="113"/>
    </location>
</feature>
<proteinExistence type="predicted"/>
<keyword evidence="3" id="KW-1185">Reference proteome</keyword>
<evidence type="ECO:0000313" key="3">
    <source>
        <dbReference type="Proteomes" id="UP001501746"/>
    </source>
</evidence>